<evidence type="ECO:0000256" key="3">
    <source>
        <dbReference type="SAM" id="Coils"/>
    </source>
</evidence>
<protein>
    <submittedName>
        <fullName evidence="4">Outer membrane protein</fullName>
    </submittedName>
</protein>
<dbReference type="PROSITE" id="PS51257">
    <property type="entry name" value="PROKAR_LIPOPROTEIN"/>
    <property type="match status" value="1"/>
</dbReference>
<comment type="caution">
    <text evidence="4">The sequence shown here is derived from an EMBL/GenBank/DDBJ whole genome shotgun (WGS) entry which is preliminary data.</text>
</comment>
<dbReference type="eggNOG" id="COG2825">
    <property type="taxonomic scope" value="Bacteria"/>
</dbReference>
<evidence type="ECO:0000256" key="2">
    <source>
        <dbReference type="ARBA" id="ARBA00022729"/>
    </source>
</evidence>
<dbReference type="Proteomes" id="UP000005938">
    <property type="component" value="Unassembled WGS sequence"/>
</dbReference>
<dbReference type="SMART" id="SM00935">
    <property type="entry name" value="OmpH"/>
    <property type="match status" value="1"/>
</dbReference>
<dbReference type="InterPro" id="IPR024930">
    <property type="entry name" value="Skp_dom_sf"/>
</dbReference>
<dbReference type="OrthoDB" id="1145062at2"/>
<feature type="coiled-coil region" evidence="3">
    <location>
        <begin position="85"/>
        <end position="112"/>
    </location>
</feature>
<dbReference type="Gene3D" id="3.30.910.20">
    <property type="entry name" value="Skp domain"/>
    <property type="match status" value="1"/>
</dbReference>
<evidence type="ECO:0000256" key="1">
    <source>
        <dbReference type="ARBA" id="ARBA00009091"/>
    </source>
</evidence>
<evidence type="ECO:0000313" key="4">
    <source>
        <dbReference type="EMBL" id="EID76512.1"/>
    </source>
</evidence>
<dbReference type="GO" id="GO:0051082">
    <property type="term" value="F:unfolded protein binding"/>
    <property type="evidence" value="ECO:0007669"/>
    <property type="project" value="InterPro"/>
</dbReference>
<dbReference type="PANTHER" id="PTHR35089">
    <property type="entry name" value="CHAPERONE PROTEIN SKP"/>
    <property type="match status" value="1"/>
</dbReference>
<dbReference type="PANTHER" id="PTHR35089:SF1">
    <property type="entry name" value="CHAPERONE PROTEIN SKP"/>
    <property type="match status" value="1"/>
</dbReference>
<sequence length="171" mass="19633">MKKISIAVIALVGLVACQQSKIAYIESSDLVNDYQEKKDIEARIQVKIDAYEKKRDSLSQAFKVEAEDFDLEAPKMPQAKAQERYNALLQKSQLIQQRLQQEEQEIQLESQKQMDTMVKTVKKFIKEYGKQNGYTYILGSNEAGSVLYGQEENNITKDVLKALNEEYAKKD</sequence>
<keyword evidence="5" id="KW-1185">Reference proteome</keyword>
<dbReference type="SUPFAM" id="SSF111384">
    <property type="entry name" value="OmpH-like"/>
    <property type="match status" value="1"/>
</dbReference>
<gene>
    <name evidence="4" type="ORF">W5A_00775</name>
</gene>
<proteinExistence type="inferred from homology"/>
<reference evidence="4 5" key="1">
    <citation type="journal article" date="2012" name="J. Bacteriol.">
        <title>Genome Sequence of the Halotolerant Bacterium Imtechella halotolerans K1T.</title>
        <authorList>
            <person name="Kumar S."/>
            <person name="Vikram S."/>
            <person name="Subramanian S."/>
            <person name="Raghava G.P."/>
            <person name="Pinnaka A.K."/>
        </authorList>
    </citation>
    <scope>NUCLEOTIDE SEQUENCE [LARGE SCALE GENOMIC DNA]</scope>
    <source>
        <strain evidence="4 5">K1</strain>
    </source>
</reference>
<organism evidence="4 5">
    <name type="scientific">Imtechella halotolerans K1</name>
    <dbReference type="NCBI Taxonomy" id="946077"/>
    <lineage>
        <taxon>Bacteria</taxon>
        <taxon>Pseudomonadati</taxon>
        <taxon>Bacteroidota</taxon>
        <taxon>Flavobacteriia</taxon>
        <taxon>Flavobacteriales</taxon>
        <taxon>Flavobacteriaceae</taxon>
        <taxon>Imtechella</taxon>
    </lineage>
</organism>
<dbReference type="Pfam" id="PF03938">
    <property type="entry name" value="OmpH"/>
    <property type="match status" value="1"/>
</dbReference>
<dbReference type="AlphaFoldDB" id="I0WJE6"/>
<comment type="similarity">
    <text evidence="1">Belongs to the Skp family.</text>
</comment>
<dbReference type="EMBL" id="AJJU01000002">
    <property type="protein sequence ID" value="EID76512.1"/>
    <property type="molecule type" value="Genomic_DNA"/>
</dbReference>
<keyword evidence="2" id="KW-0732">Signal</keyword>
<name>I0WJE6_9FLAO</name>
<dbReference type="RefSeq" id="WP_008236403.1">
    <property type="nucleotide sequence ID" value="NZ_AJJU01000002.1"/>
</dbReference>
<keyword evidence="3" id="KW-0175">Coiled coil</keyword>
<dbReference type="GO" id="GO:0005829">
    <property type="term" value="C:cytosol"/>
    <property type="evidence" value="ECO:0007669"/>
    <property type="project" value="TreeGrafter"/>
</dbReference>
<dbReference type="GO" id="GO:0050821">
    <property type="term" value="P:protein stabilization"/>
    <property type="evidence" value="ECO:0007669"/>
    <property type="project" value="TreeGrafter"/>
</dbReference>
<accession>I0WJE6</accession>
<evidence type="ECO:0000313" key="5">
    <source>
        <dbReference type="Proteomes" id="UP000005938"/>
    </source>
</evidence>
<dbReference type="STRING" id="946077.W5A_00775"/>
<dbReference type="InterPro" id="IPR005632">
    <property type="entry name" value="Chaperone_Skp"/>
</dbReference>